<proteinExistence type="predicted"/>
<name>A0A6J6PZN0_9ZZZZ</name>
<sequence length="93" mass="10129">MPFCQITASYFARSAAVGWFDAMEYGTPRAARAPAMARSWVRVWSSSTTSTVGSFGPAHRVVTCDWLRSLPSLTRLAGSTTVTRRLMPSARGV</sequence>
<gene>
    <name evidence="1" type="ORF">UFOPK2579_00986</name>
</gene>
<dbReference type="AlphaFoldDB" id="A0A6J6PZN0"/>
<accession>A0A6J6PZN0</accession>
<dbReference type="EMBL" id="CAEZXR010000096">
    <property type="protein sequence ID" value="CAB4701998.1"/>
    <property type="molecule type" value="Genomic_DNA"/>
</dbReference>
<reference evidence="1" key="1">
    <citation type="submission" date="2020-05" db="EMBL/GenBank/DDBJ databases">
        <authorList>
            <person name="Chiriac C."/>
            <person name="Salcher M."/>
            <person name="Ghai R."/>
            <person name="Kavagutti S V."/>
        </authorList>
    </citation>
    <scope>NUCLEOTIDE SEQUENCE</scope>
</reference>
<evidence type="ECO:0000313" key="1">
    <source>
        <dbReference type="EMBL" id="CAB4701998.1"/>
    </source>
</evidence>
<protein>
    <submittedName>
        <fullName evidence="1">Unannotated protein</fullName>
    </submittedName>
</protein>
<organism evidence="1">
    <name type="scientific">freshwater metagenome</name>
    <dbReference type="NCBI Taxonomy" id="449393"/>
    <lineage>
        <taxon>unclassified sequences</taxon>
        <taxon>metagenomes</taxon>
        <taxon>ecological metagenomes</taxon>
    </lineage>
</organism>